<feature type="transmembrane region" description="Helical" evidence="1">
    <location>
        <begin position="40"/>
        <end position="56"/>
    </location>
</feature>
<protein>
    <submittedName>
        <fullName evidence="2">DUF2628 domain-containing protein</fullName>
    </submittedName>
</protein>
<feature type="transmembrane region" description="Helical" evidence="1">
    <location>
        <begin position="127"/>
        <end position="154"/>
    </location>
</feature>
<dbReference type="AlphaFoldDB" id="A0A3A8EAA6"/>
<keyword evidence="1" id="KW-1133">Transmembrane helix</keyword>
<dbReference type="InterPro" id="IPR024399">
    <property type="entry name" value="DUF2628"/>
</dbReference>
<organism evidence="2 3">
    <name type="scientific">Acinetobacter tianfuensis</name>
    <dbReference type="NCBI Taxonomy" id="2419603"/>
    <lineage>
        <taxon>Bacteria</taxon>
        <taxon>Pseudomonadati</taxon>
        <taxon>Pseudomonadota</taxon>
        <taxon>Gammaproteobacteria</taxon>
        <taxon>Moraxellales</taxon>
        <taxon>Moraxellaceae</taxon>
        <taxon>Acinetobacter</taxon>
    </lineage>
</organism>
<keyword evidence="1" id="KW-0812">Transmembrane</keyword>
<evidence type="ECO:0000313" key="3">
    <source>
        <dbReference type="Proteomes" id="UP000282388"/>
    </source>
</evidence>
<name>A0A3A8EAA6_9GAMM</name>
<gene>
    <name evidence="2" type="ORF">D7V32_07655</name>
</gene>
<evidence type="ECO:0000256" key="1">
    <source>
        <dbReference type="SAM" id="Phobius"/>
    </source>
</evidence>
<dbReference type="EMBL" id="RAXV01000013">
    <property type="protein sequence ID" value="RKG31797.1"/>
    <property type="molecule type" value="Genomic_DNA"/>
</dbReference>
<evidence type="ECO:0000313" key="2">
    <source>
        <dbReference type="EMBL" id="RKG31797.1"/>
    </source>
</evidence>
<keyword evidence="3" id="KW-1185">Reference proteome</keyword>
<dbReference type="Proteomes" id="UP000282388">
    <property type="component" value="Unassembled WGS sequence"/>
</dbReference>
<comment type="caution">
    <text evidence="2">The sequence shown here is derived from an EMBL/GenBank/DDBJ whole genome shotgun (WGS) entry which is preliminary data.</text>
</comment>
<dbReference type="OrthoDB" id="6691119at2"/>
<sequence>MTSSTAESQAEALPSENTLLQIFIGPRAQSYIDALYSEKAGFSFAGFLFGAYWLLYRKMYAHFFLLLALLFFGAVLGAIIGLSAEAFFAFSILPNIIYGLIGKRMYASFAQQKVRAYMHQPKYSPKFFAEAGGTALSQPIVWLFAQAVVLFILYTPFLQY</sequence>
<feature type="transmembrane region" description="Helical" evidence="1">
    <location>
        <begin position="86"/>
        <end position="106"/>
    </location>
</feature>
<accession>A0A3A8EAA6</accession>
<dbReference type="Pfam" id="PF10947">
    <property type="entry name" value="DUF2628"/>
    <property type="match status" value="1"/>
</dbReference>
<keyword evidence="1" id="KW-0472">Membrane</keyword>
<feature type="transmembrane region" description="Helical" evidence="1">
    <location>
        <begin position="63"/>
        <end position="80"/>
    </location>
</feature>
<proteinExistence type="predicted"/>
<dbReference type="RefSeq" id="WP_120402290.1">
    <property type="nucleotide sequence ID" value="NZ_RAXV01000013.1"/>
</dbReference>
<reference evidence="2 3" key="1">
    <citation type="submission" date="2018-09" db="EMBL/GenBank/DDBJ databases">
        <title>The draft genome of Acinetobacter spp. strains.</title>
        <authorList>
            <person name="Qin J."/>
            <person name="Feng Y."/>
            <person name="Zong Z."/>
        </authorList>
    </citation>
    <scope>NUCLEOTIDE SEQUENCE [LARGE SCALE GENOMIC DNA]</scope>
    <source>
        <strain evidence="2 3">WCHAc060012</strain>
    </source>
</reference>